<feature type="chain" id="PRO_5042881727" description="DUF4124 domain-containing protein" evidence="2">
    <location>
        <begin position="21"/>
        <end position="202"/>
    </location>
</feature>
<dbReference type="EMBL" id="AP019536">
    <property type="protein sequence ID" value="BBI98346.1"/>
    <property type="molecule type" value="Genomic_DNA"/>
</dbReference>
<dbReference type="Pfam" id="PF13511">
    <property type="entry name" value="DUF4124"/>
    <property type="match status" value="1"/>
</dbReference>
<evidence type="ECO:0000259" key="3">
    <source>
        <dbReference type="Pfam" id="PF13511"/>
    </source>
</evidence>
<dbReference type="Proteomes" id="UP001319121">
    <property type="component" value="Chromosome"/>
</dbReference>
<feature type="compositionally biased region" description="Basic and acidic residues" evidence="1">
    <location>
        <begin position="173"/>
        <end position="183"/>
    </location>
</feature>
<dbReference type="RefSeq" id="WP_212785995.1">
    <property type="nucleotide sequence ID" value="NZ_AP019536.1"/>
</dbReference>
<organism evidence="4 5">
    <name type="scientific">Ferrigenium kumadai</name>
    <dbReference type="NCBI Taxonomy" id="1682490"/>
    <lineage>
        <taxon>Bacteria</taxon>
        <taxon>Pseudomonadati</taxon>
        <taxon>Pseudomonadota</taxon>
        <taxon>Betaproteobacteria</taxon>
        <taxon>Nitrosomonadales</taxon>
        <taxon>Gallionellaceae</taxon>
        <taxon>Ferrigenium</taxon>
    </lineage>
</organism>
<proteinExistence type="predicted"/>
<dbReference type="KEGG" id="fku:FGKAn22_00390"/>
<feature type="signal peptide" evidence="2">
    <location>
        <begin position="1"/>
        <end position="20"/>
    </location>
</feature>
<name>A0AAN1VZB1_9PROT</name>
<gene>
    <name evidence="4" type="ORF">FGKAn22_00390</name>
</gene>
<evidence type="ECO:0000313" key="5">
    <source>
        <dbReference type="Proteomes" id="UP001319121"/>
    </source>
</evidence>
<keyword evidence="5" id="KW-1185">Reference proteome</keyword>
<dbReference type="AlphaFoldDB" id="A0AAN1VZB1"/>
<accession>A0AAN1VZB1</accession>
<sequence>MHKSKLLAALIIGFSFSLPAAAKMYKWVDDQGVTHYGETIPPEYANKDRSELNKSGRVIKKQEVLTPEERRSKEEADAKKRSDAEVALEQKRRDKALLNTYSNVKEIDLARSRNLQQVDARLNSMNSQVKMANNNLLGLQKEADDFTKSNRKIPKSLQEDLQESQARLNKAQQDLEKAKADKAAVEARYDADKARYKELTGQ</sequence>
<feature type="compositionally biased region" description="Basic and acidic residues" evidence="1">
    <location>
        <begin position="45"/>
        <end position="86"/>
    </location>
</feature>
<feature type="region of interest" description="Disordered" evidence="1">
    <location>
        <begin position="38"/>
        <end position="86"/>
    </location>
</feature>
<evidence type="ECO:0000256" key="1">
    <source>
        <dbReference type="SAM" id="MobiDB-lite"/>
    </source>
</evidence>
<feature type="domain" description="DUF4124" evidence="3">
    <location>
        <begin position="16"/>
        <end position="43"/>
    </location>
</feature>
<evidence type="ECO:0000256" key="2">
    <source>
        <dbReference type="SAM" id="SignalP"/>
    </source>
</evidence>
<feature type="region of interest" description="Disordered" evidence="1">
    <location>
        <begin position="158"/>
        <end position="183"/>
    </location>
</feature>
<dbReference type="InterPro" id="IPR025392">
    <property type="entry name" value="DUF4124"/>
</dbReference>
<evidence type="ECO:0000313" key="4">
    <source>
        <dbReference type="EMBL" id="BBI98346.1"/>
    </source>
</evidence>
<keyword evidence="2" id="KW-0732">Signal</keyword>
<reference evidence="4 5" key="1">
    <citation type="submission" date="2019-03" db="EMBL/GenBank/DDBJ databases">
        <title>Complete genome sequence of Ferrigenium kumadai strain An22, a microaerophilic iron-oxidizing bacterium isolated from a paddy field soil.</title>
        <authorList>
            <person name="Watanabe T."/>
            <person name="Asakawa S."/>
        </authorList>
    </citation>
    <scope>NUCLEOTIDE SEQUENCE [LARGE SCALE GENOMIC DNA]</scope>
    <source>
        <strain evidence="4 5">An22</strain>
    </source>
</reference>
<protein>
    <recommendedName>
        <fullName evidence="3">DUF4124 domain-containing protein</fullName>
    </recommendedName>
</protein>